<reference evidence="3" key="1">
    <citation type="journal article" date="2011" name="PLoS Genet.">
        <title>Genomic analysis of the necrotrophic fungal pathogens Sclerotinia sclerotiorum and Botrytis cinerea.</title>
        <authorList>
            <person name="Amselem J."/>
            <person name="Cuomo C.A."/>
            <person name="van Kan J.A."/>
            <person name="Viaud M."/>
            <person name="Benito E.P."/>
            <person name="Couloux A."/>
            <person name="Coutinho P.M."/>
            <person name="de Vries R.P."/>
            <person name="Dyer P.S."/>
            <person name="Fillinger S."/>
            <person name="Fournier E."/>
            <person name="Gout L."/>
            <person name="Hahn M."/>
            <person name="Kohn L."/>
            <person name="Lapalu N."/>
            <person name="Plummer K.M."/>
            <person name="Pradier J.M."/>
            <person name="Quevillon E."/>
            <person name="Sharon A."/>
            <person name="Simon A."/>
            <person name="ten Have A."/>
            <person name="Tudzynski B."/>
            <person name="Tudzynski P."/>
            <person name="Wincker P."/>
            <person name="Andrew M."/>
            <person name="Anthouard V."/>
            <person name="Beever R.E."/>
            <person name="Beffa R."/>
            <person name="Benoit I."/>
            <person name="Bouzid O."/>
            <person name="Brault B."/>
            <person name="Chen Z."/>
            <person name="Choquer M."/>
            <person name="Collemare J."/>
            <person name="Cotton P."/>
            <person name="Danchin E.G."/>
            <person name="Da Silva C."/>
            <person name="Gautier A."/>
            <person name="Giraud C."/>
            <person name="Giraud T."/>
            <person name="Gonzalez C."/>
            <person name="Grossetete S."/>
            <person name="Guldener U."/>
            <person name="Henrissat B."/>
            <person name="Howlett B.J."/>
            <person name="Kodira C."/>
            <person name="Kretschmer M."/>
            <person name="Lappartient A."/>
            <person name="Leroch M."/>
            <person name="Levis C."/>
            <person name="Mauceli E."/>
            <person name="Neuveglise C."/>
            <person name="Oeser B."/>
            <person name="Pearson M."/>
            <person name="Poulain J."/>
            <person name="Poussereau N."/>
            <person name="Quesneville H."/>
            <person name="Rascle C."/>
            <person name="Schumacher J."/>
            <person name="Segurens B."/>
            <person name="Sexton A."/>
            <person name="Silva E."/>
            <person name="Sirven C."/>
            <person name="Soanes D.M."/>
            <person name="Talbot N.J."/>
            <person name="Templeton M."/>
            <person name="Yandava C."/>
            <person name="Yarden O."/>
            <person name="Zeng Q."/>
            <person name="Rollins J.A."/>
            <person name="Lebrun M.H."/>
            <person name="Dickman M."/>
        </authorList>
    </citation>
    <scope>NUCLEOTIDE SEQUENCE [LARGE SCALE GENOMIC DNA]</scope>
    <source>
        <strain evidence="3">T4</strain>
    </source>
</reference>
<accession>G2XSB7</accession>
<evidence type="ECO:0000313" key="2">
    <source>
        <dbReference type="EMBL" id="CCD43554.1"/>
    </source>
</evidence>
<feature type="compositionally biased region" description="Polar residues" evidence="1">
    <location>
        <begin position="1"/>
        <end position="16"/>
    </location>
</feature>
<proteinExistence type="predicted"/>
<evidence type="ECO:0000256" key="1">
    <source>
        <dbReference type="SAM" id="MobiDB-lite"/>
    </source>
</evidence>
<feature type="region of interest" description="Disordered" evidence="1">
    <location>
        <begin position="1"/>
        <end position="36"/>
    </location>
</feature>
<sequence length="46" mass="5239">MHQGDTVQTIAGSNRCSPREDMISQGHKNFSNARSRSRRKLLLLKL</sequence>
<dbReference type="AlphaFoldDB" id="G2XSB7"/>
<organism evidence="2 3">
    <name type="scientific">Botryotinia fuckeliana (strain T4)</name>
    <name type="common">Noble rot fungus</name>
    <name type="synonym">Botrytis cinerea</name>
    <dbReference type="NCBI Taxonomy" id="999810"/>
    <lineage>
        <taxon>Eukaryota</taxon>
        <taxon>Fungi</taxon>
        <taxon>Dikarya</taxon>
        <taxon>Ascomycota</taxon>
        <taxon>Pezizomycotina</taxon>
        <taxon>Leotiomycetes</taxon>
        <taxon>Helotiales</taxon>
        <taxon>Sclerotiniaceae</taxon>
        <taxon>Botrytis</taxon>
    </lineage>
</organism>
<protein>
    <submittedName>
        <fullName evidence="2">Uncharacterized protein</fullName>
    </submittedName>
</protein>
<dbReference type="HOGENOM" id="CLU_3191205_0_0_1"/>
<name>G2XSB7_BOTF4</name>
<dbReference type="EMBL" id="FQ790260">
    <property type="protein sequence ID" value="CCD43554.1"/>
    <property type="molecule type" value="Genomic_DNA"/>
</dbReference>
<gene>
    <name evidence="2" type="ORF">BofuT4_uP012300.1</name>
</gene>
<dbReference type="Proteomes" id="UP000008177">
    <property type="component" value="Unplaced contigs"/>
</dbReference>
<evidence type="ECO:0000313" key="3">
    <source>
        <dbReference type="Proteomes" id="UP000008177"/>
    </source>
</evidence>
<dbReference type="InParanoid" id="G2XSB7"/>